<proteinExistence type="predicted"/>
<dbReference type="EMBL" id="VYXQ01000003">
    <property type="protein sequence ID" value="KAA9370080.1"/>
    <property type="molecule type" value="Genomic_DNA"/>
</dbReference>
<feature type="signal peptide" evidence="2">
    <location>
        <begin position="1"/>
        <end position="20"/>
    </location>
</feature>
<feature type="region of interest" description="Disordered" evidence="1">
    <location>
        <begin position="46"/>
        <end position="69"/>
    </location>
</feature>
<evidence type="ECO:0000313" key="4">
    <source>
        <dbReference type="Proteomes" id="UP000327108"/>
    </source>
</evidence>
<feature type="chain" id="PRO_5024452115" evidence="2">
    <location>
        <begin position="21"/>
        <end position="69"/>
    </location>
</feature>
<organism evidence="3 4">
    <name type="scientific">Ochrobactrum quorumnocens</name>
    <dbReference type="NCBI Taxonomy" id="271865"/>
    <lineage>
        <taxon>Bacteria</taxon>
        <taxon>Pseudomonadati</taxon>
        <taxon>Pseudomonadota</taxon>
        <taxon>Alphaproteobacteria</taxon>
        <taxon>Hyphomicrobiales</taxon>
        <taxon>Brucellaceae</taxon>
        <taxon>Brucella/Ochrobactrum group</taxon>
        <taxon>Ochrobactrum</taxon>
    </lineage>
</organism>
<evidence type="ECO:0000256" key="1">
    <source>
        <dbReference type="SAM" id="MobiDB-lite"/>
    </source>
</evidence>
<dbReference type="Proteomes" id="UP000327108">
    <property type="component" value="Unassembled WGS sequence"/>
</dbReference>
<reference evidence="3 4" key="1">
    <citation type="submission" date="2019-09" db="EMBL/GenBank/DDBJ databases">
        <title>Biological control of the noxious weed angled onion (Allium triquetrum) thwarted by endophytic bacteria in Victoria, Australia.</title>
        <authorList>
            <person name="Tehranchian P."/>
            <person name="Adair R.J."/>
            <person name="Van T.H."/>
            <person name="Morrison P.D."/>
            <person name="Williams H."/>
            <person name="Lawrie A.C."/>
        </authorList>
    </citation>
    <scope>NUCLEOTIDE SEQUENCE [LARGE SCALE GENOMIC DNA]</scope>
    <source>
        <strain evidence="3 4">RPTAtOch1</strain>
    </source>
</reference>
<evidence type="ECO:0000256" key="2">
    <source>
        <dbReference type="SAM" id="SignalP"/>
    </source>
</evidence>
<keyword evidence="4" id="KW-1185">Reference proteome</keyword>
<gene>
    <name evidence="3" type="ORF">F3W84_04160</name>
</gene>
<dbReference type="RefSeq" id="WP_264230873.1">
    <property type="nucleotide sequence ID" value="NZ_JBLZNM010000002.1"/>
</dbReference>
<keyword evidence="2" id="KW-0732">Signal</keyword>
<name>A0A5N1K3I0_9HYPH</name>
<dbReference type="AlphaFoldDB" id="A0A5N1K3I0"/>
<sequence>MKTILLFAAGSLMTASAALAAAPTSGQIDTSTAVKQEQGATMQLAVGPNRMGRTSGPSGGLSGGRTLFG</sequence>
<comment type="caution">
    <text evidence="3">The sequence shown here is derived from an EMBL/GenBank/DDBJ whole genome shotgun (WGS) entry which is preliminary data.</text>
</comment>
<evidence type="ECO:0000313" key="3">
    <source>
        <dbReference type="EMBL" id="KAA9370080.1"/>
    </source>
</evidence>
<accession>A0A5N1K3I0</accession>
<protein>
    <submittedName>
        <fullName evidence="3">Uncharacterized protein</fullName>
    </submittedName>
</protein>